<comment type="similarity">
    <text evidence="1">Belongs to the UPF0337 (CsbD) family.</text>
</comment>
<name>A0A2W1JJG6_9CYAN</name>
<dbReference type="Pfam" id="PF05532">
    <property type="entry name" value="CsbD"/>
    <property type="match status" value="1"/>
</dbReference>
<organism evidence="4 5">
    <name type="scientific">Acaryochloris thomasi RCC1774</name>
    <dbReference type="NCBI Taxonomy" id="1764569"/>
    <lineage>
        <taxon>Bacteria</taxon>
        <taxon>Bacillati</taxon>
        <taxon>Cyanobacteriota</taxon>
        <taxon>Cyanophyceae</taxon>
        <taxon>Acaryochloridales</taxon>
        <taxon>Acaryochloridaceae</taxon>
        <taxon>Acaryochloris</taxon>
        <taxon>Acaryochloris thomasi</taxon>
    </lineage>
</organism>
<dbReference type="EMBL" id="PQWO01000020">
    <property type="protein sequence ID" value="PZD71192.1"/>
    <property type="molecule type" value="Genomic_DNA"/>
</dbReference>
<feature type="compositionally biased region" description="Basic and acidic residues" evidence="2">
    <location>
        <begin position="1"/>
        <end position="18"/>
    </location>
</feature>
<sequence length="60" mass="6124">MGLEDRAKATAKNVEGKAQEALGNVTGDKGDQAAGKAKQTEASARHAGEDVKDGVKDAID</sequence>
<evidence type="ECO:0000259" key="3">
    <source>
        <dbReference type="Pfam" id="PF05532"/>
    </source>
</evidence>
<feature type="region of interest" description="Disordered" evidence="2">
    <location>
        <begin position="1"/>
        <end position="60"/>
    </location>
</feature>
<dbReference type="InterPro" id="IPR036629">
    <property type="entry name" value="YjbJ_sf"/>
</dbReference>
<dbReference type="Gene3D" id="1.10.1470.10">
    <property type="entry name" value="YjbJ"/>
    <property type="match status" value="1"/>
</dbReference>
<evidence type="ECO:0000256" key="2">
    <source>
        <dbReference type="SAM" id="MobiDB-lite"/>
    </source>
</evidence>
<accession>A0A2W1JJG6</accession>
<dbReference type="AlphaFoldDB" id="A0A2W1JJG6"/>
<protein>
    <recommendedName>
        <fullName evidence="3">CsbD-like domain-containing protein</fullName>
    </recommendedName>
</protein>
<proteinExistence type="inferred from homology"/>
<dbReference type="InterPro" id="IPR008462">
    <property type="entry name" value="CsbD"/>
</dbReference>
<feature type="compositionally biased region" description="Basic and acidic residues" evidence="2">
    <location>
        <begin position="43"/>
        <end position="60"/>
    </location>
</feature>
<comment type="caution">
    <text evidence="4">The sequence shown here is derived from an EMBL/GenBank/DDBJ whole genome shotgun (WGS) entry which is preliminary data.</text>
</comment>
<dbReference type="RefSeq" id="WP_110988268.1">
    <property type="nucleotide sequence ID" value="NZ_CAWNWM010000020.1"/>
</dbReference>
<reference evidence="4 5" key="1">
    <citation type="journal article" date="2018" name="Sci. Rep.">
        <title>A novel species of the marine cyanobacterium Acaryochloris with a unique pigment content and lifestyle.</title>
        <authorList>
            <person name="Partensky F."/>
            <person name="Six C."/>
            <person name="Ratin M."/>
            <person name="Garczarek L."/>
            <person name="Vaulot D."/>
            <person name="Probert I."/>
            <person name="Calteau A."/>
            <person name="Gourvil P."/>
            <person name="Marie D."/>
            <person name="Grebert T."/>
            <person name="Bouchier C."/>
            <person name="Le Panse S."/>
            <person name="Gachenot M."/>
            <person name="Rodriguez F."/>
            <person name="Garrido J.L."/>
        </authorList>
    </citation>
    <scope>NUCLEOTIDE SEQUENCE [LARGE SCALE GENOMIC DNA]</scope>
    <source>
        <strain evidence="4 5">RCC1774</strain>
    </source>
</reference>
<evidence type="ECO:0000313" key="4">
    <source>
        <dbReference type="EMBL" id="PZD71192.1"/>
    </source>
</evidence>
<evidence type="ECO:0000256" key="1">
    <source>
        <dbReference type="ARBA" id="ARBA00009129"/>
    </source>
</evidence>
<dbReference type="SUPFAM" id="SSF69047">
    <property type="entry name" value="Hypothetical protein YjbJ"/>
    <property type="match status" value="1"/>
</dbReference>
<evidence type="ECO:0000313" key="5">
    <source>
        <dbReference type="Proteomes" id="UP000248857"/>
    </source>
</evidence>
<keyword evidence="5" id="KW-1185">Reference proteome</keyword>
<gene>
    <name evidence="4" type="ORF">C1752_07468</name>
</gene>
<feature type="domain" description="CsbD-like" evidence="3">
    <location>
        <begin position="5"/>
        <end position="57"/>
    </location>
</feature>
<dbReference type="OrthoDB" id="465089at2"/>
<dbReference type="Proteomes" id="UP000248857">
    <property type="component" value="Unassembled WGS sequence"/>
</dbReference>